<evidence type="ECO:0000313" key="1">
    <source>
        <dbReference type="EMBL" id="GIY27351.1"/>
    </source>
</evidence>
<keyword evidence="2" id="KW-1185">Reference proteome</keyword>
<organism evidence="1 2">
    <name type="scientific">Caerostris darwini</name>
    <dbReference type="NCBI Taxonomy" id="1538125"/>
    <lineage>
        <taxon>Eukaryota</taxon>
        <taxon>Metazoa</taxon>
        <taxon>Ecdysozoa</taxon>
        <taxon>Arthropoda</taxon>
        <taxon>Chelicerata</taxon>
        <taxon>Arachnida</taxon>
        <taxon>Araneae</taxon>
        <taxon>Araneomorphae</taxon>
        <taxon>Entelegynae</taxon>
        <taxon>Araneoidea</taxon>
        <taxon>Araneidae</taxon>
        <taxon>Caerostris</taxon>
    </lineage>
</organism>
<dbReference type="AlphaFoldDB" id="A0AAV4S2R7"/>
<name>A0AAV4S2R7_9ARAC</name>
<comment type="caution">
    <text evidence="1">The sequence shown here is derived from an EMBL/GenBank/DDBJ whole genome shotgun (WGS) entry which is preliminary data.</text>
</comment>
<accession>A0AAV4S2R7</accession>
<sequence length="90" mass="9945">MGEHHALSPNWLVILLESAVKPSDCLGQSVVLYFQSAGCPIIIVPFTIPGMSVCFQKYSKTEISEYSISNLRYICCYALGHLTGSLEDMK</sequence>
<reference evidence="1 2" key="1">
    <citation type="submission" date="2021-06" db="EMBL/GenBank/DDBJ databases">
        <title>Caerostris darwini draft genome.</title>
        <authorList>
            <person name="Kono N."/>
            <person name="Arakawa K."/>
        </authorList>
    </citation>
    <scope>NUCLEOTIDE SEQUENCE [LARGE SCALE GENOMIC DNA]</scope>
</reference>
<gene>
    <name evidence="1" type="ORF">CDAR_392061</name>
</gene>
<evidence type="ECO:0000313" key="2">
    <source>
        <dbReference type="Proteomes" id="UP001054837"/>
    </source>
</evidence>
<protein>
    <submittedName>
        <fullName evidence="1">Uncharacterized protein</fullName>
    </submittedName>
</protein>
<proteinExistence type="predicted"/>
<dbReference type="Proteomes" id="UP001054837">
    <property type="component" value="Unassembled WGS sequence"/>
</dbReference>
<dbReference type="EMBL" id="BPLQ01007044">
    <property type="protein sequence ID" value="GIY27351.1"/>
    <property type="molecule type" value="Genomic_DNA"/>
</dbReference>